<organism evidence="5">
    <name type="scientific">Saccharum hybrid cultivar R570</name>
    <dbReference type="NCBI Taxonomy" id="131158"/>
    <lineage>
        <taxon>Eukaryota</taxon>
        <taxon>Viridiplantae</taxon>
        <taxon>Streptophyta</taxon>
        <taxon>Embryophyta</taxon>
        <taxon>Tracheophyta</taxon>
        <taxon>Spermatophyta</taxon>
        <taxon>Magnoliopsida</taxon>
        <taxon>Liliopsida</taxon>
        <taxon>Poales</taxon>
        <taxon>Poaceae</taxon>
        <taxon>PACMAD clade</taxon>
        <taxon>Panicoideae</taxon>
        <taxon>Andropogonodae</taxon>
        <taxon>Andropogoneae</taxon>
        <taxon>Saccharinae</taxon>
        <taxon>Saccharum</taxon>
        <taxon>Saccharum officinarum species complex</taxon>
    </lineage>
</organism>
<keyword evidence="3 4" id="KW-0964">Secreted</keyword>
<gene>
    <name evidence="5" type="ORF">SHCRBa_044_M03_R_90</name>
</gene>
<evidence type="ECO:0000313" key="5">
    <source>
        <dbReference type="EMBL" id="AGT16320.1"/>
    </source>
</evidence>
<comment type="subunit">
    <text evidence="2 4">Homodimer.</text>
</comment>
<comment type="similarity">
    <text evidence="1 4">Belongs to the plant dirigent protein family.</text>
</comment>
<comment type="subcellular location">
    <subcellularLocation>
        <location evidence="4">Secreted</location>
        <location evidence="4">Extracellular space</location>
        <location evidence="4">Apoplast</location>
    </subcellularLocation>
</comment>
<evidence type="ECO:0000256" key="2">
    <source>
        <dbReference type="ARBA" id="ARBA00011738"/>
    </source>
</evidence>
<dbReference type="Pfam" id="PF03018">
    <property type="entry name" value="Dirigent"/>
    <property type="match status" value="1"/>
</dbReference>
<sequence>MQGLTPSYKLSLISVIVLLLGLTSGDVAHGRKKLVSSSDGEPCHKMTVYYHDILYDGTNTANATSAVAAQPTLLSSRWRAPRGFYFYDKKESPSAWFAFSLVFNSTAHRGTLNLMGADPIAEKTRDISVVGGTGDFFMARGIATLRTDTFQGLYYFRLQMDIKLYECYV</sequence>
<comment type="function">
    <text evidence="4">Dirigent proteins impart stereoselectivity on the phenoxy radical-coupling reaction, yielding optically active lignans from two molecules of coniferyl alcohol in the biosynthesis of lignans, flavonolignans, and alkaloids and thus plays a central role in plant secondary metabolism.</text>
</comment>
<dbReference type="PANTHER" id="PTHR46442">
    <property type="entry name" value="DIRIGENT PROTEIN"/>
    <property type="match status" value="1"/>
</dbReference>
<keyword evidence="4" id="KW-0052">Apoplast</keyword>
<dbReference type="GO" id="GO:0009699">
    <property type="term" value="P:phenylpropanoid biosynthetic process"/>
    <property type="evidence" value="ECO:0007669"/>
    <property type="project" value="UniProtKB-ARBA"/>
</dbReference>
<dbReference type="InterPro" id="IPR004265">
    <property type="entry name" value="Dirigent"/>
</dbReference>
<protein>
    <recommendedName>
        <fullName evidence="4">Dirigent protein</fullName>
    </recommendedName>
</protein>
<proteinExistence type="inferred from homology"/>
<dbReference type="EMBL" id="KF184775">
    <property type="protein sequence ID" value="AGT16320.1"/>
    <property type="molecule type" value="Genomic_DNA"/>
</dbReference>
<dbReference type="PANTHER" id="PTHR46442:SF6">
    <property type="entry name" value="DIRIGENT PROTEIN 5"/>
    <property type="match status" value="1"/>
</dbReference>
<evidence type="ECO:0000256" key="3">
    <source>
        <dbReference type="ARBA" id="ARBA00022525"/>
    </source>
</evidence>
<feature type="chain" id="PRO_5008190098" description="Dirigent protein" evidence="4">
    <location>
        <begin position="26"/>
        <end position="169"/>
    </location>
</feature>
<dbReference type="Gene3D" id="2.40.480.10">
    <property type="entry name" value="Allene oxide cyclase-like"/>
    <property type="match status" value="1"/>
</dbReference>
<dbReference type="InterPro" id="IPR044859">
    <property type="entry name" value="Allene_oxi_cyc_Dirigent"/>
</dbReference>
<evidence type="ECO:0000256" key="1">
    <source>
        <dbReference type="ARBA" id="ARBA00010746"/>
    </source>
</evidence>
<dbReference type="AlphaFoldDB" id="A0A059Q0R2"/>
<accession>A0A059Q0R2</accession>
<name>A0A059Q0R2_9POAL</name>
<reference evidence="5" key="1">
    <citation type="submission" date="2013-05" db="EMBL/GenBank/DDBJ databases">
        <title>Building the sugarcane genome for biotechnology and identifying evolutionary trends.</title>
        <authorList>
            <person name="De Setta N."/>
            <person name="Monteiro-Vitorello C.B."/>
            <person name="Metcalfe C.J."/>
            <person name="Cruz G.M.Q."/>
            <person name="Del Bem L.E."/>
            <person name="Vicentini R."/>
            <person name="Nogueira F.T.S."/>
            <person name="Campos R.A."/>
            <person name="Nunes S.L."/>
            <person name="Turrini P.C.G."/>
            <person name="Vieira A.P."/>
            <person name="Cruz E.A.O."/>
            <person name="Correa T.C.S."/>
            <person name="Hotta C.T."/>
            <person name="de Mello-Varani A."/>
            <person name="Vautrin S."/>
            <person name="Trindade A.S."/>
            <person name="Vilela M.M."/>
            <person name="Horta C.L."/>
            <person name="Sato P.M."/>
            <person name="de Andrade R.F."/>
            <person name="Nishiyama M.Y."/>
            <person name="Cardoso-Silva C.B."/>
            <person name="Scortecci K.C."/>
            <person name="Garcia A.A.F."/>
            <person name="Carneiro M.S."/>
            <person name="Kim C."/>
            <person name="Paterson A.H."/>
            <person name="Berges H."/>
            <person name="D'Hont A."/>
            <person name="de-Souza A.P."/>
            <person name="Souza G.M."/>
            <person name="Vincentz M."/>
            <person name="Kitajima J.P."/>
            <person name="Van Sluys M.-A."/>
        </authorList>
    </citation>
    <scope>NUCLEOTIDE SEQUENCE</scope>
</reference>
<feature type="signal peptide" evidence="4">
    <location>
        <begin position="1"/>
        <end position="25"/>
    </location>
</feature>
<keyword evidence="4" id="KW-0732">Signal</keyword>
<dbReference type="GO" id="GO:0048046">
    <property type="term" value="C:apoplast"/>
    <property type="evidence" value="ECO:0007669"/>
    <property type="project" value="UniProtKB-SubCell"/>
</dbReference>
<evidence type="ECO:0000256" key="4">
    <source>
        <dbReference type="RuleBase" id="RU363099"/>
    </source>
</evidence>